<accession>A0A373FJB2</accession>
<keyword evidence="1" id="KW-0472">Membrane</keyword>
<dbReference type="PANTHER" id="PTHR43767">
    <property type="entry name" value="LONG-CHAIN-FATTY-ACID--COA LIGASE"/>
    <property type="match status" value="1"/>
</dbReference>
<keyword evidence="1" id="KW-0812">Transmembrane</keyword>
<feature type="transmembrane region" description="Helical" evidence="1">
    <location>
        <begin position="293"/>
        <end position="312"/>
    </location>
</feature>
<feature type="domain" description="AMP-dependent synthetase/ligase" evidence="2">
    <location>
        <begin position="31"/>
        <end position="413"/>
    </location>
</feature>
<dbReference type="OrthoDB" id="9766486at2"/>
<dbReference type="CDD" id="cd05936">
    <property type="entry name" value="FC-FACS_FadD_like"/>
    <property type="match status" value="1"/>
</dbReference>
<dbReference type="InterPro" id="IPR045851">
    <property type="entry name" value="AMP-bd_C_sf"/>
</dbReference>
<dbReference type="AlphaFoldDB" id="A0A373FJB2"/>
<dbReference type="InterPro" id="IPR020845">
    <property type="entry name" value="AMP-binding_CS"/>
</dbReference>
<dbReference type="PROSITE" id="PS00455">
    <property type="entry name" value="AMP_BINDING"/>
    <property type="match status" value="1"/>
</dbReference>
<dbReference type="Gene3D" id="3.30.300.30">
    <property type="match status" value="1"/>
</dbReference>
<feature type="transmembrane region" description="Helical" evidence="1">
    <location>
        <begin position="247"/>
        <end position="273"/>
    </location>
</feature>
<dbReference type="InterPro" id="IPR025110">
    <property type="entry name" value="AMP-bd_C"/>
</dbReference>
<dbReference type="InterPro" id="IPR042099">
    <property type="entry name" value="ANL_N_sf"/>
</dbReference>
<comment type="caution">
    <text evidence="4">The sequence shown here is derived from an EMBL/GenBank/DDBJ whole genome shotgun (WGS) entry which is preliminary data.</text>
</comment>
<organism evidence="4 5">
    <name type="scientific">Comamonas testosteroni</name>
    <name type="common">Pseudomonas testosteroni</name>
    <dbReference type="NCBI Taxonomy" id="285"/>
    <lineage>
        <taxon>Bacteria</taxon>
        <taxon>Pseudomonadati</taxon>
        <taxon>Pseudomonadota</taxon>
        <taxon>Betaproteobacteria</taxon>
        <taxon>Burkholderiales</taxon>
        <taxon>Comamonadaceae</taxon>
        <taxon>Comamonas</taxon>
    </lineage>
</organism>
<dbReference type="PANTHER" id="PTHR43767:SF1">
    <property type="entry name" value="NONRIBOSOMAL PEPTIDE SYNTHASE PES1 (EUROFUNG)-RELATED"/>
    <property type="match status" value="1"/>
</dbReference>
<keyword evidence="1" id="KW-1133">Transmembrane helix</keyword>
<evidence type="ECO:0000259" key="3">
    <source>
        <dbReference type="Pfam" id="PF13193"/>
    </source>
</evidence>
<evidence type="ECO:0000313" key="4">
    <source>
        <dbReference type="EMBL" id="RGE44231.1"/>
    </source>
</evidence>
<proteinExistence type="predicted"/>
<dbReference type="Gene3D" id="3.40.50.12780">
    <property type="entry name" value="N-terminal domain of ligase-like"/>
    <property type="match status" value="1"/>
</dbReference>
<protein>
    <submittedName>
        <fullName evidence="4">Long-chain fatty acid--CoA ligase</fullName>
    </submittedName>
</protein>
<evidence type="ECO:0000313" key="5">
    <source>
        <dbReference type="Proteomes" id="UP000261948"/>
    </source>
</evidence>
<sequence>MNKINHPWLQSYPEGARWDAPLRLLPLPQLLEDAVSRWPERPALRHNGQSMSYAELAGAVARVAGGLRQLGVKPGMHVGLYLPNVPHYIVAFFAILQAGGTVVNYSPLDAGQTLRHKVHDSETQIMITFAQPELLSKMQPLVDEGLLHHLIVGEESDLESGFLRAEAIPLAQQAHLPFSALLAAAALAQPHRPADIHQAIAVLQYTGGTTGQPKGAMLSHANLSAAVSQVWHTLVGSNTLAEGQERFLAVLPLFHIYALVVNMLFGLSIGAELSLHQRFDLDATLREFAERRITVFLGVPTMYVAFVGHLGIERMDLSSLKFCNSGGAPIAAEVYRSFVRMAQCHLQEGWGMTESCTMATASPGFDNYRPGSCGIPVPGVEVKVIHFENQQEVPLGQNGELCIRGPNVMQGYWRQPEATAESMTDDGYLRTGDVGYMTEDGFVYIVDRTKDMLICGGFNVYPRNIEEAIYRHPAVEEVIVIGIPDAYRGQSPKAFIKFKDGAQVPELDEMKRFLADFLGKHEMIHAMEARQSLPRTAVGKLSKKALQDEALASGA</sequence>
<feature type="domain" description="AMP-binding enzyme C-terminal" evidence="3">
    <location>
        <begin position="465"/>
        <end position="540"/>
    </location>
</feature>
<dbReference type="InterPro" id="IPR000873">
    <property type="entry name" value="AMP-dep_synth/lig_dom"/>
</dbReference>
<dbReference type="InterPro" id="IPR050237">
    <property type="entry name" value="ATP-dep_AMP-bd_enzyme"/>
</dbReference>
<evidence type="ECO:0000259" key="2">
    <source>
        <dbReference type="Pfam" id="PF00501"/>
    </source>
</evidence>
<evidence type="ECO:0000256" key="1">
    <source>
        <dbReference type="SAM" id="Phobius"/>
    </source>
</evidence>
<dbReference type="GO" id="GO:0016878">
    <property type="term" value="F:acid-thiol ligase activity"/>
    <property type="evidence" value="ECO:0007669"/>
    <property type="project" value="UniProtKB-ARBA"/>
</dbReference>
<keyword evidence="5" id="KW-1185">Reference proteome</keyword>
<reference evidence="4 5" key="1">
    <citation type="submission" date="2018-08" db="EMBL/GenBank/DDBJ databases">
        <title>Comamonas testosteroni strain SWCO2.</title>
        <authorList>
            <person name="Jiang N."/>
            <person name="Zhang X.Z."/>
        </authorList>
    </citation>
    <scope>NUCLEOTIDE SEQUENCE [LARGE SCALE GENOMIC DNA]</scope>
    <source>
        <strain evidence="4 5">SWCO2</strain>
    </source>
</reference>
<dbReference type="Pfam" id="PF00501">
    <property type="entry name" value="AMP-binding"/>
    <property type="match status" value="1"/>
</dbReference>
<dbReference type="Pfam" id="PF13193">
    <property type="entry name" value="AMP-binding_C"/>
    <property type="match status" value="1"/>
</dbReference>
<dbReference type="EMBL" id="QURR01000015">
    <property type="protein sequence ID" value="RGE44231.1"/>
    <property type="molecule type" value="Genomic_DNA"/>
</dbReference>
<dbReference type="SUPFAM" id="SSF56801">
    <property type="entry name" value="Acetyl-CoA synthetase-like"/>
    <property type="match status" value="1"/>
</dbReference>
<gene>
    <name evidence="4" type="ORF">DZC30_13390</name>
</gene>
<keyword evidence="4" id="KW-0436">Ligase</keyword>
<dbReference type="Proteomes" id="UP000261948">
    <property type="component" value="Unassembled WGS sequence"/>
</dbReference>
<name>A0A373FJB2_COMTE</name>